<accession>I1E352</accession>
<dbReference type="InterPro" id="IPR025857">
    <property type="entry name" value="MacB_PCD"/>
</dbReference>
<feature type="transmembrane region" description="Helical" evidence="7">
    <location>
        <begin position="270"/>
        <end position="298"/>
    </location>
</feature>
<dbReference type="PANTHER" id="PTHR30572:SF4">
    <property type="entry name" value="ABC TRANSPORTER PERMEASE YTRF"/>
    <property type="match status" value="1"/>
</dbReference>
<evidence type="ECO:0000313" key="11">
    <source>
        <dbReference type="Proteomes" id="UP000004374"/>
    </source>
</evidence>
<evidence type="ECO:0008006" key="12">
    <source>
        <dbReference type="Google" id="ProtNLM"/>
    </source>
</evidence>
<evidence type="ECO:0000256" key="3">
    <source>
        <dbReference type="ARBA" id="ARBA00022692"/>
    </source>
</evidence>
<dbReference type="GO" id="GO:0005886">
    <property type="term" value="C:plasma membrane"/>
    <property type="evidence" value="ECO:0007669"/>
    <property type="project" value="UniProtKB-SubCell"/>
</dbReference>
<evidence type="ECO:0000259" key="9">
    <source>
        <dbReference type="Pfam" id="PF12704"/>
    </source>
</evidence>
<keyword evidence="3 7" id="KW-0812">Transmembrane</keyword>
<dbReference type="RefSeq" id="WP_008224552.1">
    <property type="nucleotide sequence ID" value="NZ_BAFK01000040.1"/>
</dbReference>
<keyword evidence="4 7" id="KW-1133">Transmembrane helix</keyword>
<protein>
    <recommendedName>
        <fullName evidence="12">Peptide ABC transporter permease</fullName>
    </recommendedName>
</protein>
<keyword evidence="2" id="KW-1003">Cell membrane</keyword>
<feature type="transmembrane region" description="Helical" evidence="7">
    <location>
        <begin position="360"/>
        <end position="380"/>
    </location>
</feature>
<evidence type="ECO:0000313" key="10">
    <source>
        <dbReference type="EMBL" id="GAB60730.1"/>
    </source>
</evidence>
<comment type="similarity">
    <text evidence="6">Belongs to the ABC-4 integral membrane protein family.</text>
</comment>
<evidence type="ECO:0000256" key="1">
    <source>
        <dbReference type="ARBA" id="ARBA00004651"/>
    </source>
</evidence>
<comment type="subcellular location">
    <subcellularLocation>
        <location evidence="1">Cell membrane</location>
        <topology evidence="1">Multi-pass membrane protein</topology>
    </subcellularLocation>
</comment>
<evidence type="ECO:0000256" key="7">
    <source>
        <dbReference type="SAM" id="Phobius"/>
    </source>
</evidence>
<dbReference type="PANTHER" id="PTHR30572">
    <property type="entry name" value="MEMBRANE COMPONENT OF TRANSPORTER-RELATED"/>
    <property type="match status" value="1"/>
</dbReference>
<reference evidence="10 11" key="1">
    <citation type="journal article" date="2012" name="J. Bacteriol.">
        <title>Genome Sequence of the Protease-Producing Bacterium Rheinheimera nanhaiensis E407-8T, Isolated from Deep-Sea Sediment of the South China Sea.</title>
        <authorList>
            <person name="Zhang X.-Y."/>
            <person name="Zhang Y.-J."/>
            <person name="Qin Q.-L."/>
            <person name="Xie B.-B."/>
            <person name="Chen X.-L."/>
            <person name="Zhou B.-C."/>
            <person name="Zhang Y.-Z."/>
        </authorList>
    </citation>
    <scope>NUCLEOTIDE SEQUENCE [LARGE SCALE GENOMIC DNA]</scope>
    <source>
        <strain evidence="10 11">E407-8</strain>
    </source>
</reference>
<feature type="domain" description="MacB-like periplasmic core" evidence="9">
    <location>
        <begin position="21"/>
        <end position="241"/>
    </location>
</feature>
<organism evidence="10 11">
    <name type="scientific">Rheinheimera nanhaiensis E407-8</name>
    <dbReference type="NCBI Taxonomy" id="562729"/>
    <lineage>
        <taxon>Bacteria</taxon>
        <taxon>Pseudomonadati</taxon>
        <taxon>Pseudomonadota</taxon>
        <taxon>Gammaproteobacteria</taxon>
        <taxon>Chromatiales</taxon>
        <taxon>Chromatiaceae</taxon>
        <taxon>Rheinheimera</taxon>
    </lineage>
</organism>
<dbReference type="EMBL" id="BAFK01000040">
    <property type="protein sequence ID" value="GAB60730.1"/>
    <property type="molecule type" value="Genomic_DNA"/>
</dbReference>
<evidence type="ECO:0000256" key="6">
    <source>
        <dbReference type="ARBA" id="ARBA00038076"/>
    </source>
</evidence>
<dbReference type="OrthoDB" id="9770036at2"/>
<evidence type="ECO:0000256" key="2">
    <source>
        <dbReference type="ARBA" id="ARBA00022475"/>
    </source>
</evidence>
<proteinExistence type="inferred from homology"/>
<dbReference type="AlphaFoldDB" id="I1E352"/>
<comment type="caution">
    <text evidence="10">The sequence shown here is derived from an EMBL/GenBank/DDBJ whole genome shotgun (WGS) entry which is preliminary data.</text>
</comment>
<dbReference type="Proteomes" id="UP000004374">
    <property type="component" value="Unassembled WGS sequence"/>
</dbReference>
<dbReference type="Pfam" id="PF02687">
    <property type="entry name" value="FtsX"/>
    <property type="match status" value="1"/>
</dbReference>
<dbReference type="InterPro" id="IPR003838">
    <property type="entry name" value="ABC3_permease_C"/>
</dbReference>
<dbReference type="InterPro" id="IPR050250">
    <property type="entry name" value="Macrolide_Exporter_MacB"/>
</dbReference>
<sequence length="398" mass="41648">MRPADFSTLVLRSLTAAKMRSSLTALGIAVGICAVTLLTSLGEGVRDYVLSNFSQFGTRIIAINPGKSMTGGMGGLLQTDRPLTLDDAQALTLLPHVTHVVPIVQGSGTIEANGRSRSTDIIGANHAIHSAWQFELALGRGLPADESGRSRSFAVLGDKLQQELFGGQNPLGQSIRVGGMRFRVGGVMAAKGQMLGFDLDDMVFIPVDKALMLFNRNGLMEIDVVFSDSASTEQVLASIRQQLITRHGAEDFSLISQDDMLQSLNNILRVLTAAVAALGAISLLVGAVGIVTIMSTAVRERTSEIGLLSALGASQRQILLLFLAEAVALSLAGGLAGISAAIALVLGLQLFLPALPLQLSLFYLGLALLLSIAIGLAAGITPARQAASMNPITALRAE</sequence>
<keyword evidence="5 7" id="KW-0472">Membrane</keyword>
<feature type="domain" description="ABC3 transporter permease C-terminal" evidence="8">
    <location>
        <begin position="278"/>
        <end position="391"/>
    </location>
</feature>
<keyword evidence="11" id="KW-1185">Reference proteome</keyword>
<name>I1E352_9GAMM</name>
<dbReference type="Pfam" id="PF12704">
    <property type="entry name" value="MacB_PCD"/>
    <property type="match status" value="1"/>
</dbReference>
<evidence type="ECO:0000259" key="8">
    <source>
        <dbReference type="Pfam" id="PF02687"/>
    </source>
</evidence>
<gene>
    <name evidence="10" type="ORF">RNAN_3756</name>
</gene>
<evidence type="ECO:0000256" key="5">
    <source>
        <dbReference type="ARBA" id="ARBA00023136"/>
    </source>
</evidence>
<feature type="transmembrane region" description="Helical" evidence="7">
    <location>
        <begin position="319"/>
        <end position="348"/>
    </location>
</feature>
<dbReference type="STRING" id="562729.RNAN_3756"/>
<evidence type="ECO:0000256" key="4">
    <source>
        <dbReference type="ARBA" id="ARBA00022989"/>
    </source>
</evidence>
<dbReference type="GO" id="GO:0022857">
    <property type="term" value="F:transmembrane transporter activity"/>
    <property type="evidence" value="ECO:0007669"/>
    <property type="project" value="TreeGrafter"/>
</dbReference>